<accession>A0A421BAJ2</accession>
<evidence type="ECO:0000256" key="1">
    <source>
        <dbReference type="SAM" id="MobiDB-lite"/>
    </source>
</evidence>
<dbReference type="Proteomes" id="UP000282454">
    <property type="component" value="Unassembled WGS sequence"/>
</dbReference>
<dbReference type="EMBL" id="RCDD01000001">
    <property type="protein sequence ID" value="RLK61153.1"/>
    <property type="molecule type" value="Genomic_DNA"/>
</dbReference>
<protein>
    <submittedName>
        <fullName evidence="3">Uncharacterized protein</fullName>
    </submittedName>
</protein>
<reference evidence="3 4" key="1">
    <citation type="submission" date="2018-10" db="EMBL/GenBank/DDBJ databases">
        <title>Genomic Encyclopedia of Archaeal and Bacterial Type Strains, Phase II (KMG-II): from individual species to whole genera.</title>
        <authorList>
            <person name="Goeker M."/>
        </authorList>
    </citation>
    <scope>NUCLEOTIDE SEQUENCE [LARGE SCALE GENOMIC DNA]</scope>
    <source>
        <strain evidence="3 4">DSM 45657</strain>
    </source>
</reference>
<sequence length="275" mass="30227">MDEVDRIPLKISGHGILRGPWERKWEAAARIEADEFIQQIGALERTSEESPGDPARKQDAETSLAAVGERRASSEVHRLLAATSGPVRQKRTLVALSAAAAVLAITGTAVALLPPAERLRGSDHYQIQPASQIGPPVSRVASRPSANFVSIDARETLNDILIDDRAKVESLVGRWVPQVFSMAPGTDFGPVTYDYPEILQRVRAIREVYPNTLLLNSSDYTSFQRGGFYVAVIDRPESDAGEVLDWCKSQRFQREDCLAKRLSHTEGPATATLLR</sequence>
<feature type="transmembrane region" description="Helical" evidence="2">
    <location>
        <begin position="93"/>
        <end position="113"/>
    </location>
</feature>
<dbReference type="AlphaFoldDB" id="A0A421BAJ2"/>
<proteinExistence type="predicted"/>
<keyword evidence="2" id="KW-1133">Transmembrane helix</keyword>
<gene>
    <name evidence="3" type="ORF">CLV68_1668</name>
</gene>
<evidence type="ECO:0000313" key="4">
    <source>
        <dbReference type="Proteomes" id="UP000282454"/>
    </source>
</evidence>
<name>A0A421BAJ2_9PSEU</name>
<keyword evidence="2" id="KW-0472">Membrane</keyword>
<evidence type="ECO:0000313" key="3">
    <source>
        <dbReference type="EMBL" id="RLK61153.1"/>
    </source>
</evidence>
<dbReference type="OrthoDB" id="4803588at2"/>
<dbReference type="RefSeq" id="WP_147459913.1">
    <property type="nucleotide sequence ID" value="NZ_RCDD01000001.1"/>
</dbReference>
<keyword evidence="2" id="KW-0812">Transmembrane</keyword>
<keyword evidence="4" id="KW-1185">Reference proteome</keyword>
<comment type="caution">
    <text evidence="3">The sequence shown here is derived from an EMBL/GenBank/DDBJ whole genome shotgun (WGS) entry which is preliminary data.</text>
</comment>
<organism evidence="3 4">
    <name type="scientific">Actinokineospora cianjurensis</name>
    <dbReference type="NCBI Taxonomy" id="585224"/>
    <lineage>
        <taxon>Bacteria</taxon>
        <taxon>Bacillati</taxon>
        <taxon>Actinomycetota</taxon>
        <taxon>Actinomycetes</taxon>
        <taxon>Pseudonocardiales</taxon>
        <taxon>Pseudonocardiaceae</taxon>
        <taxon>Actinokineospora</taxon>
    </lineage>
</organism>
<evidence type="ECO:0000256" key="2">
    <source>
        <dbReference type="SAM" id="Phobius"/>
    </source>
</evidence>
<feature type="region of interest" description="Disordered" evidence="1">
    <location>
        <begin position="43"/>
        <end position="62"/>
    </location>
</feature>